<protein>
    <submittedName>
        <fullName evidence="1">Uncharacterized protein</fullName>
    </submittedName>
</protein>
<evidence type="ECO:0000313" key="1">
    <source>
        <dbReference type="EMBL" id="VDC96213.1"/>
    </source>
</evidence>
<gene>
    <name evidence="1" type="ORF">BRAA07T28405Z</name>
</gene>
<accession>A0A3P6B6T4</accession>
<organism evidence="1">
    <name type="scientific">Brassica campestris</name>
    <name type="common">Field mustard</name>
    <dbReference type="NCBI Taxonomy" id="3711"/>
    <lineage>
        <taxon>Eukaryota</taxon>
        <taxon>Viridiplantae</taxon>
        <taxon>Streptophyta</taxon>
        <taxon>Embryophyta</taxon>
        <taxon>Tracheophyta</taxon>
        <taxon>Spermatophyta</taxon>
        <taxon>Magnoliopsida</taxon>
        <taxon>eudicotyledons</taxon>
        <taxon>Gunneridae</taxon>
        <taxon>Pentapetalae</taxon>
        <taxon>rosids</taxon>
        <taxon>malvids</taxon>
        <taxon>Brassicales</taxon>
        <taxon>Brassicaceae</taxon>
        <taxon>Brassiceae</taxon>
        <taxon>Brassica</taxon>
    </lineage>
</organism>
<name>A0A3P6B6T4_BRACM</name>
<reference evidence="1" key="1">
    <citation type="submission" date="2018-11" db="EMBL/GenBank/DDBJ databases">
        <authorList>
            <consortium name="Genoscope - CEA"/>
            <person name="William W."/>
        </authorList>
    </citation>
    <scope>NUCLEOTIDE SEQUENCE</scope>
</reference>
<sequence length="42" mass="4830">MGSDQSKFCSILRREVRRTVQKLEEVLSESRSPCRGLSTSSW</sequence>
<dbReference type="EMBL" id="LR031574">
    <property type="protein sequence ID" value="VDC96213.1"/>
    <property type="molecule type" value="Genomic_DNA"/>
</dbReference>
<dbReference type="AlphaFoldDB" id="A0A3P6B6T4"/>
<proteinExistence type="predicted"/>